<feature type="compositionally biased region" description="Basic and acidic residues" evidence="1">
    <location>
        <begin position="1"/>
        <end position="33"/>
    </location>
</feature>
<feature type="region of interest" description="Disordered" evidence="1">
    <location>
        <begin position="1"/>
        <end position="325"/>
    </location>
</feature>
<proteinExistence type="predicted"/>
<feature type="compositionally biased region" description="Gly residues" evidence="1">
    <location>
        <begin position="135"/>
        <end position="146"/>
    </location>
</feature>
<feature type="compositionally biased region" description="Gly residues" evidence="1">
    <location>
        <begin position="237"/>
        <end position="246"/>
    </location>
</feature>
<feature type="compositionally biased region" description="Basic residues" evidence="1">
    <location>
        <begin position="103"/>
        <end position="114"/>
    </location>
</feature>
<name>A0A9W4E454_9ACTN</name>
<dbReference type="Proteomes" id="UP001152519">
    <property type="component" value="Unassembled WGS sequence"/>
</dbReference>
<accession>A0A9W4E454</accession>
<evidence type="ECO:0000256" key="1">
    <source>
        <dbReference type="SAM" id="MobiDB-lite"/>
    </source>
</evidence>
<organism evidence="2 3">
    <name type="scientific">Actinacidiphila cocklensis</name>
    <dbReference type="NCBI Taxonomy" id="887465"/>
    <lineage>
        <taxon>Bacteria</taxon>
        <taxon>Bacillati</taxon>
        <taxon>Actinomycetota</taxon>
        <taxon>Actinomycetes</taxon>
        <taxon>Kitasatosporales</taxon>
        <taxon>Streptomycetaceae</taxon>
        <taxon>Actinacidiphila</taxon>
    </lineage>
</organism>
<reference evidence="2" key="1">
    <citation type="submission" date="2021-05" db="EMBL/GenBank/DDBJ databases">
        <authorList>
            <person name="Arsene-Ploetze F."/>
        </authorList>
    </citation>
    <scope>NUCLEOTIDE SEQUENCE</scope>
    <source>
        <strain evidence="2">DSM 42138</strain>
    </source>
</reference>
<feature type="compositionally biased region" description="Basic residues" evidence="1">
    <location>
        <begin position="60"/>
        <end position="82"/>
    </location>
</feature>
<keyword evidence="3" id="KW-1185">Reference proteome</keyword>
<feature type="compositionally biased region" description="Basic and acidic residues" evidence="1">
    <location>
        <begin position="197"/>
        <end position="213"/>
    </location>
</feature>
<feature type="compositionally biased region" description="Basic residues" evidence="1">
    <location>
        <begin position="223"/>
        <end position="232"/>
    </location>
</feature>
<feature type="compositionally biased region" description="Basic and acidic residues" evidence="1">
    <location>
        <begin position="261"/>
        <end position="293"/>
    </location>
</feature>
<comment type="caution">
    <text evidence="2">The sequence shown here is derived from an EMBL/GenBank/DDBJ whole genome shotgun (WGS) entry which is preliminary data.</text>
</comment>
<feature type="compositionally biased region" description="Low complexity" evidence="1">
    <location>
        <begin position="173"/>
        <end position="192"/>
    </location>
</feature>
<feature type="compositionally biased region" description="Low complexity" evidence="1">
    <location>
        <begin position="124"/>
        <end position="134"/>
    </location>
</feature>
<dbReference type="EMBL" id="CAJSLV010000045">
    <property type="protein sequence ID" value="CAG6392462.1"/>
    <property type="molecule type" value="Genomic_DNA"/>
</dbReference>
<protein>
    <submittedName>
        <fullName evidence="2">Uncharacterized protein</fullName>
    </submittedName>
</protein>
<dbReference type="AlphaFoldDB" id="A0A9W4E454"/>
<evidence type="ECO:0000313" key="2">
    <source>
        <dbReference type="EMBL" id="CAG6392462.1"/>
    </source>
</evidence>
<feature type="compositionally biased region" description="Basic residues" evidence="1">
    <location>
        <begin position="162"/>
        <end position="171"/>
    </location>
</feature>
<feature type="compositionally biased region" description="Low complexity" evidence="1">
    <location>
        <begin position="83"/>
        <end position="94"/>
    </location>
</feature>
<sequence length="325" mass="34327">MPWEHGTDTERGGSHAADGVRPRGRVHPVDRVGGRGTGPRPCARPGCGLGSLHGPPVRVSRTRRAAHALRRPARLRHQRPPGRLRLLPRGPRFGACGGPGRCRGGRGRGGRAQHGRLGGDRAGLPQARPGLPARPGGGEPRSGAGAGHHEQRGGRLVGGGVRARRRLRGHARTGGLAVALDDAPGRPAGPAPQCVRADPRHRADDARHADRPRHPAHLPGGGGRRRDRRPGRPGRCGRPGGPGAGLGALHHVRQPAGLRGGDQRGRLTVDSEQGAGEREQGTADRDRGPRSREPSGGYRSRPPHTGRREKPGAVRLRYWPCIMGA</sequence>
<gene>
    <name evidence="2" type="ORF">SCOCK_170020</name>
</gene>
<evidence type="ECO:0000313" key="3">
    <source>
        <dbReference type="Proteomes" id="UP001152519"/>
    </source>
</evidence>